<comment type="caution">
    <text evidence="1">The sequence shown here is derived from an EMBL/GenBank/DDBJ whole genome shotgun (WGS) entry which is preliminary data.</text>
</comment>
<reference evidence="1" key="1">
    <citation type="submission" date="2021-02" db="EMBL/GenBank/DDBJ databases">
        <title>Genome-Resolved Metagenomics of a Microbial Community Performing Photosynthetic Biological Nutrient Removal.</title>
        <authorList>
            <person name="Mcdaniel E.A."/>
        </authorList>
    </citation>
    <scope>NUCLEOTIDE SEQUENCE</scope>
    <source>
        <strain evidence="1">UWPOB_OBS1</strain>
    </source>
</reference>
<organism evidence="1 2">
    <name type="scientific">Candidatus Obscuribacter phosphatis</name>
    <dbReference type="NCBI Taxonomy" id="1906157"/>
    <lineage>
        <taxon>Bacteria</taxon>
        <taxon>Bacillati</taxon>
        <taxon>Candidatus Melainabacteria</taxon>
        <taxon>Candidatus Obscuribacterales</taxon>
        <taxon>Candidatus Obscuribacteraceae</taxon>
        <taxon>Candidatus Obscuribacter</taxon>
    </lineage>
</organism>
<protein>
    <submittedName>
        <fullName evidence="1">Uncharacterized protein</fullName>
    </submittedName>
</protein>
<dbReference type="EMBL" id="JAFLCK010000033">
    <property type="protein sequence ID" value="MBN8662196.1"/>
    <property type="molecule type" value="Genomic_DNA"/>
</dbReference>
<name>A0A8J7TNK8_9BACT</name>
<gene>
    <name evidence="1" type="ORF">J0M35_17640</name>
</gene>
<evidence type="ECO:0000313" key="2">
    <source>
        <dbReference type="Proteomes" id="UP000664277"/>
    </source>
</evidence>
<proteinExistence type="predicted"/>
<accession>A0A8J7TNK8</accession>
<dbReference type="Proteomes" id="UP000664277">
    <property type="component" value="Unassembled WGS sequence"/>
</dbReference>
<dbReference type="AlphaFoldDB" id="A0A8J7TNK8"/>
<sequence length="54" mass="6312">MQSQRSRWQPPQRELNWGWQVVQMFSYFSPLFRAEPQSEQLQLLVDAAGAAFVA</sequence>
<evidence type="ECO:0000313" key="1">
    <source>
        <dbReference type="EMBL" id="MBN8662196.1"/>
    </source>
</evidence>